<protein>
    <submittedName>
        <fullName evidence="1">Uncharacterized protein</fullName>
    </submittedName>
</protein>
<sequence>MPKGGTLSRKVLEATEAELAVEMAEFRESQRLYDEQQTANGNAPKIFELPSIYANADDDWPYSCPGKPDEEPYSLILLWRKPKHSAWASSVLKLMVNQRVFHEIEIGFLVSKAQHKQPTHKQGASND</sequence>
<dbReference type="EMBL" id="CZPZ01000023">
    <property type="protein sequence ID" value="CUS37535.1"/>
    <property type="molecule type" value="Genomic_DNA"/>
</dbReference>
<keyword evidence="2" id="KW-1185">Reference proteome</keyword>
<dbReference type="Proteomes" id="UP000198736">
    <property type="component" value="Unassembled WGS sequence"/>
</dbReference>
<dbReference type="RefSeq" id="WP_090899289.1">
    <property type="nucleotide sequence ID" value="NZ_CZPZ01000023.1"/>
</dbReference>
<gene>
    <name evidence="1" type="ORF">COMA2_30320</name>
</gene>
<dbReference type="AlphaFoldDB" id="A0A0S4LJV5"/>
<organism evidence="1 2">
    <name type="scientific">Candidatus Nitrospira nitrificans</name>
    <dbReference type="NCBI Taxonomy" id="1742973"/>
    <lineage>
        <taxon>Bacteria</taxon>
        <taxon>Pseudomonadati</taxon>
        <taxon>Nitrospirota</taxon>
        <taxon>Nitrospiria</taxon>
        <taxon>Nitrospirales</taxon>
        <taxon>Nitrospiraceae</taxon>
        <taxon>Nitrospira</taxon>
    </lineage>
</organism>
<dbReference type="STRING" id="1742973.COMA2_30320"/>
<name>A0A0S4LJV5_9BACT</name>
<evidence type="ECO:0000313" key="2">
    <source>
        <dbReference type="Proteomes" id="UP000198736"/>
    </source>
</evidence>
<proteinExistence type="predicted"/>
<evidence type="ECO:0000313" key="1">
    <source>
        <dbReference type="EMBL" id="CUS37535.1"/>
    </source>
</evidence>
<reference evidence="2" key="1">
    <citation type="submission" date="2015-10" db="EMBL/GenBank/DDBJ databases">
        <authorList>
            <person name="Luecker S."/>
            <person name="Luecker S."/>
        </authorList>
    </citation>
    <scope>NUCLEOTIDE SEQUENCE [LARGE SCALE GENOMIC DNA]</scope>
</reference>
<accession>A0A0S4LJV5</accession>